<dbReference type="GeneID" id="9675609"/>
<dbReference type="InterPro" id="IPR010730">
    <property type="entry name" value="HET"/>
</dbReference>
<feature type="non-terminal residue" evidence="2">
    <location>
        <position position="419"/>
    </location>
</feature>
<evidence type="ECO:0000313" key="3">
    <source>
        <dbReference type="Proteomes" id="UP000005206"/>
    </source>
</evidence>
<name>C7Z441_FUSV7</name>
<dbReference type="Pfam" id="PF06985">
    <property type="entry name" value="HET"/>
    <property type="match status" value="1"/>
</dbReference>
<dbReference type="EMBL" id="GG698909">
    <property type="protein sequence ID" value="EEU41411.1"/>
    <property type="molecule type" value="Genomic_DNA"/>
</dbReference>
<dbReference type="PANTHER" id="PTHR33112">
    <property type="entry name" value="DOMAIN PROTEIN, PUTATIVE-RELATED"/>
    <property type="match status" value="1"/>
</dbReference>
<feature type="non-terminal residue" evidence="2">
    <location>
        <position position="1"/>
    </location>
</feature>
<dbReference type="InParanoid" id="C7Z441"/>
<protein>
    <recommendedName>
        <fullName evidence="1">Heterokaryon incompatibility domain-containing protein</fullName>
    </recommendedName>
</protein>
<proteinExistence type="predicted"/>
<evidence type="ECO:0000313" key="2">
    <source>
        <dbReference type="EMBL" id="EEU41411.1"/>
    </source>
</evidence>
<dbReference type="Proteomes" id="UP000005206">
    <property type="component" value="Chromosome 8"/>
</dbReference>
<dbReference type="OMA" id="LYLWKTI"/>
<evidence type="ECO:0000259" key="1">
    <source>
        <dbReference type="Pfam" id="PF06985"/>
    </source>
</evidence>
<dbReference type="HOGENOM" id="CLU_002639_8_9_1"/>
<keyword evidence="3" id="KW-1185">Reference proteome</keyword>
<feature type="domain" description="Heterokaryon incompatibility" evidence="1">
    <location>
        <begin position="83"/>
        <end position="237"/>
    </location>
</feature>
<organism evidence="2 3">
    <name type="scientific">Fusarium vanettenii (strain ATCC MYA-4622 / CBS 123669 / FGSC 9596 / NRRL 45880 / 77-13-4)</name>
    <name type="common">Fusarium solani subsp. pisi</name>
    <dbReference type="NCBI Taxonomy" id="660122"/>
    <lineage>
        <taxon>Eukaryota</taxon>
        <taxon>Fungi</taxon>
        <taxon>Dikarya</taxon>
        <taxon>Ascomycota</taxon>
        <taxon>Pezizomycotina</taxon>
        <taxon>Sordariomycetes</taxon>
        <taxon>Hypocreomycetidae</taxon>
        <taxon>Hypocreales</taxon>
        <taxon>Nectriaceae</taxon>
        <taxon>Fusarium</taxon>
        <taxon>Fusarium solani species complex</taxon>
        <taxon>Fusarium vanettenii</taxon>
    </lineage>
</organism>
<dbReference type="AlphaFoldDB" id="C7Z441"/>
<dbReference type="PANTHER" id="PTHR33112:SF16">
    <property type="entry name" value="HETEROKARYON INCOMPATIBILITY DOMAIN-CONTAINING PROTEIN"/>
    <property type="match status" value="1"/>
</dbReference>
<gene>
    <name evidence="2" type="ORF">NECHADRAFT_23862</name>
</gene>
<reference evidence="2 3" key="1">
    <citation type="journal article" date="2009" name="PLoS Genet.">
        <title>The genome of Nectria haematococca: contribution of supernumerary chromosomes to gene expansion.</title>
        <authorList>
            <person name="Coleman J.J."/>
            <person name="Rounsley S.D."/>
            <person name="Rodriguez-Carres M."/>
            <person name="Kuo A."/>
            <person name="Wasmann C.C."/>
            <person name="Grimwood J."/>
            <person name="Schmutz J."/>
            <person name="Taga M."/>
            <person name="White G.J."/>
            <person name="Zhou S."/>
            <person name="Schwartz D.C."/>
            <person name="Freitag M."/>
            <person name="Ma L.J."/>
            <person name="Danchin E.G."/>
            <person name="Henrissat B."/>
            <person name="Coutinho P.M."/>
            <person name="Nelson D.R."/>
            <person name="Straney D."/>
            <person name="Napoli C.A."/>
            <person name="Barker B.M."/>
            <person name="Gribskov M."/>
            <person name="Rep M."/>
            <person name="Kroken S."/>
            <person name="Molnar I."/>
            <person name="Rensing C."/>
            <person name="Kennell J.C."/>
            <person name="Zamora J."/>
            <person name="Farman M.L."/>
            <person name="Selker E.U."/>
            <person name="Salamov A."/>
            <person name="Shapiro H."/>
            <person name="Pangilinan J."/>
            <person name="Lindquist E."/>
            <person name="Lamers C."/>
            <person name="Grigoriev I.V."/>
            <person name="Geiser D.M."/>
            <person name="Covert S.F."/>
            <person name="Temporini E."/>
            <person name="Vanetten H.D."/>
        </authorList>
    </citation>
    <scope>NUCLEOTIDE SEQUENCE [LARGE SCALE GENOMIC DNA]</scope>
    <source>
        <strain evidence="3">ATCC MYA-4622 / CBS 123669 / FGSC 9596 / NRRL 45880 / 77-13-4</strain>
    </source>
</reference>
<accession>C7Z441</accession>
<dbReference type="VEuPathDB" id="FungiDB:NECHADRAFT_23862"/>
<dbReference type="STRING" id="660122.C7Z441"/>
<dbReference type="OrthoDB" id="5125733at2759"/>
<dbReference type="RefSeq" id="XP_003047124.1">
    <property type="nucleotide sequence ID" value="XM_003047078.1"/>
</dbReference>
<sequence>DPLAKLIPRRPVHRDVQSNTVFAAAQRLIHACLRPDNPSEGHALCRYSRDTVLPTRVLDVGDPNDPNSSARLKINEFETHGSYLALSYCWGKRDPEANPEPLLLRTNSLHDLRRHIRPSTLQKSIQDAIFVTRKLGFRYLWVDALCIIQDDEDDKDNEISHMATIYKNAAITLAAGTAERAAEGFLGNIPSRPNVYLPEDKFAIPMENSTEFGTVYLSADPYEPNHPLDKRGWTLQEFMLSSRMLIFSDYQLLWQCKEVELRSVTGDSRGMEYQQPLESLPWTIFDEEAEPRFGTSASEKLYIWKTIILQYTERELSDPNDRLRAVSGITTELEKLWRDSNFWGLWRQWFLSLLVWYKDDIDRVDERHLDRAPSWSWASLDGRIKYKDPVEVADAEIMTLTKESVVLSCRILNVDNDDE</sequence>
<dbReference type="KEGG" id="nhe:NECHADRAFT_23862"/>
<dbReference type="eggNOG" id="ENOG502R1M1">
    <property type="taxonomic scope" value="Eukaryota"/>
</dbReference>